<gene>
    <name evidence="1" type="ORF">KARL1_221</name>
</gene>
<evidence type="ECO:0000313" key="1">
    <source>
        <dbReference type="EMBL" id="AXY82840.1"/>
    </source>
</evidence>
<dbReference type="EMBL" id="MH713599">
    <property type="protein sequence ID" value="AXY82840.1"/>
    <property type="molecule type" value="Genomic_DNA"/>
</dbReference>
<keyword evidence="2" id="KW-1185">Reference proteome</keyword>
<evidence type="ECO:0000313" key="2">
    <source>
        <dbReference type="Proteomes" id="UP000277855"/>
    </source>
</evidence>
<sequence length="40" mass="4750">MSWFSNFLFSGERTARTVREEPKRPLIENYLRSAGKFDRG</sequence>
<proteinExistence type="predicted"/>
<name>A0A385IIY0_9CAUD</name>
<accession>A0A385IIY0</accession>
<organism evidence="1 2">
    <name type="scientific">Acinetobacter phage KARL-1</name>
    <dbReference type="NCBI Taxonomy" id="2301662"/>
    <lineage>
        <taxon>Viruses</taxon>
        <taxon>Duplodnaviria</taxon>
        <taxon>Heunggongvirae</taxon>
        <taxon>Uroviricota</taxon>
        <taxon>Caudoviricetes</taxon>
        <taxon>Pantevenvirales</taxon>
        <taxon>Straboviridae</taxon>
        <taxon>Twarogvirinae</taxon>
        <taxon>Lazarusvirus</taxon>
        <taxon>Lazarusvirus karl</taxon>
    </lineage>
</organism>
<dbReference type="Proteomes" id="UP000277855">
    <property type="component" value="Segment"/>
</dbReference>
<protein>
    <submittedName>
        <fullName evidence="1">Uncharacterized protein</fullName>
    </submittedName>
</protein>
<reference evidence="1 2" key="1">
    <citation type="journal article" date="2018" name="Sci. Rep.">
        <title>Enhanced antibacterial effect of the novel T4-like bacteriophage KARL-1 in combination with antibiotics against multi-drug resistant Acinetobacter baumannii.</title>
        <authorList>
            <person name="Jansen M."/>
            <person name="Wahida A."/>
            <person name="Latz S."/>
            <person name="Kruttgen A."/>
            <person name="Hafner H."/>
            <person name="Buhl E.M."/>
            <person name="Ritter K."/>
            <person name="Horz H.P."/>
        </authorList>
    </citation>
    <scope>NUCLEOTIDE SEQUENCE [LARGE SCALE GENOMIC DNA]</scope>
</reference>